<dbReference type="Pfam" id="PF05159">
    <property type="entry name" value="Capsule_synth"/>
    <property type="match status" value="1"/>
</dbReference>
<keyword evidence="2" id="KW-0808">Transferase</keyword>
<gene>
    <name evidence="4" type="ORF">HLH13_02860</name>
</gene>
<evidence type="ECO:0000313" key="5">
    <source>
        <dbReference type="Proteomes" id="UP000546536"/>
    </source>
</evidence>
<evidence type="ECO:0000256" key="1">
    <source>
        <dbReference type="ARBA" id="ARBA00022676"/>
    </source>
</evidence>
<dbReference type="Pfam" id="PF01501">
    <property type="entry name" value="Glyco_transf_8"/>
    <property type="match status" value="1"/>
</dbReference>
<dbReference type="EMBL" id="JABERG010000002">
    <property type="protein sequence ID" value="NNH86670.1"/>
    <property type="molecule type" value="Genomic_DNA"/>
</dbReference>
<dbReference type="SUPFAM" id="SSF53448">
    <property type="entry name" value="Nucleotide-diphospho-sugar transferases"/>
    <property type="match status" value="1"/>
</dbReference>
<evidence type="ECO:0000256" key="3">
    <source>
        <dbReference type="ARBA" id="ARBA00022723"/>
    </source>
</evidence>
<dbReference type="InterPro" id="IPR029044">
    <property type="entry name" value="Nucleotide-diphossugar_trans"/>
</dbReference>
<reference evidence="4 5" key="1">
    <citation type="submission" date="2020-04" db="EMBL/GenBank/DDBJ databases">
        <title>Acinetobacter Taxon 24.</title>
        <authorList>
            <person name="Nemec A."/>
            <person name="Radolfova-Krizova L."/>
            <person name="Higgins P.G."/>
            <person name="Spanelova P."/>
        </authorList>
    </citation>
    <scope>NUCLEOTIDE SEQUENCE [LARGE SCALE GENOMIC DNA]</scope>
    <source>
        <strain evidence="4 5">ANC 4279</strain>
    </source>
</reference>
<proteinExistence type="predicted"/>
<evidence type="ECO:0000313" key="4">
    <source>
        <dbReference type="EMBL" id="NNH86670.1"/>
    </source>
</evidence>
<evidence type="ECO:0008006" key="6">
    <source>
        <dbReference type="Google" id="ProtNLM"/>
    </source>
</evidence>
<keyword evidence="5" id="KW-1185">Reference proteome</keyword>
<evidence type="ECO:0000256" key="2">
    <source>
        <dbReference type="ARBA" id="ARBA00022679"/>
    </source>
</evidence>
<sequence length="763" mass="87432">MYIEPKSDRLNLVFASDDKYLPYTAVTLASVLKNYKGNQPITVYLLLDRKMSNHHYNSFIKLMSLKSFDLNQIVVDASKFEGIKTSVGISIATYYRLLMHKLLPSNVEKVLYLDSDLIIRHSIDILYNVNFNGCYFAGVEDSISLDYNRKFGVPENGAHINAGVLLVNLAAIRKINFSEIIDDYILKNKYRICLGDQQIICELFFDKIKYVPVKWNVHGSMFVSNWVNTVLGVKNNMIVEEAKEAIKDPAIVHYTLKRKPWISLEHPKSELWFEYLSLTPYVGKIKKPTRNAKAKSNITGQKTVSRPLSKNWNNILSFKSNSNKDLQTIIKKVVPGYLLSIKKLRETRLKVDRIIQELNKIQGLNIQLPVAENGYKSFLEHIKIVPTGPTKKDQALKDDLDIRFKSMMNKLAKSCDKVFDPHAFINNIPENSVIQSNLVVSDVDGGQHENLKNIFKTNNICYDQKKWADFVVIHSLRLKQGMMWDSLEQAYLYDKMCLFIEVALFSGFASYFDKEATLIEKKVIGFIVDDLGNYYDARQPSRIEKTLNDPAFKLTDEQLILSKKLIKKIVDNKLTKYNKYTEINNANNLELIENSILVVEQKNGDASLHFAGIQDGDFSSMLKDACLNNPDNIVYLKRHPDNILGQKSFEINIEDFHNLVILPDNVSVISVLDKCHTVYTLSSQVGFEALLRGKRVKTYGLPFYSGWGLTDDTKACSRRTQKRSIEEIFYVICIMYSVYVNSIDGSIIDMEESLDFILDLRKS</sequence>
<dbReference type="RefSeq" id="WP_171543727.1">
    <property type="nucleotide sequence ID" value="NZ_JABERG010000002.1"/>
</dbReference>
<accession>A0ABX1UZ35</accession>
<keyword evidence="3" id="KW-0479">Metal-binding</keyword>
<dbReference type="Proteomes" id="UP000546536">
    <property type="component" value="Unassembled WGS sequence"/>
</dbReference>
<dbReference type="CDD" id="cd04194">
    <property type="entry name" value="GT8_A4GalT_like"/>
    <property type="match status" value="1"/>
</dbReference>
<dbReference type="InterPro" id="IPR002495">
    <property type="entry name" value="Glyco_trans_8"/>
</dbReference>
<protein>
    <recommendedName>
        <fullName evidence="6">Capsular biosynthesis protein</fullName>
    </recommendedName>
</protein>
<dbReference type="PANTHER" id="PTHR13778">
    <property type="entry name" value="GLYCOSYLTRANSFERASE 8 DOMAIN-CONTAINING PROTEIN"/>
    <property type="match status" value="1"/>
</dbReference>
<dbReference type="Gene3D" id="3.90.550.10">
    <property type="entry name" value="Spore Coat Polysaccharide Biosynthesis Protein SpsA, Chain A"/>
    <property type="match status" value="1"/>
</dbReference>
<comment type="caution">
    <text evidence="4">The sequence shown here is derived from an EMBL/GenBank/DDBJ whole genome shotgun (WGS) entry which is preliminary data.</text>
</comment>
<organism evidence="4 5">
    <name type="scientific">Acinetobacter terrae</name>
    <dbReference type="NCBI Taxonomy" id="2731247"/>
    <lineage>
        <taxon>Bacteria</taxon>
        <taxon>Pseudomonadati</taxon>
        <taxon>Pseudomonadota</taxon>
        <taxon>Gammaproteobacteria</taxon>
        <taxon>Moraxellales</taxon>
        <taxon>Moraxellaceae</taxon>
        <taxon>Acinetobacter</taxon>
        <taxon>Acinetobacter Taxon 24</taxon>
    </lineage>
</organism>
<dbReference type="InterPro" id="IPR007833">
    <property type="entry name" value="Capsule_polysaccharide_synth"/>
</dbReference>
<keyword evidence="1" id="KW-0328">Glycosyltransferase</keyword>
<dbReference type="PANTHER" id="PTHR13778:SF47">
    <property type="entry name" value="LIPOPOLYSACCHARIDE 1,3-GALACTOSYLTRANSFERASE"/>
    <property type="match status" value="1"/>
</dbReference>
<dbReference type="InterPro" id="IPR050748">
    <property type="entry name" value="Glycosyltrans_8_dom-fam"/>
</dbReference>
<name>A0ABX1UZ35_9GAMM</name>